<organism evidence="2 3">
    <name type="scientific">Legionella jamestowniensis</name>
    <dbReference type="NCBI Taxonomy" id="455"/>
    <lineage>
        <taxon>Bacteria</taxon>
        <taxon>Pseudomonadati</taxon>
        <taxon>Pseudomonadota</taxon>
        <taxon>Gammaproteobacteria</taxon>
        <taxon>Legionellales</taxon>
        <taxon>Legionellaceae</taxon>
        <taxon>Legionella</taxon>
    </lineage>
</organism>
<dbReference type="STRING" id="455.Ljam_0788"/>
<dbReference type="RefSeq" id="WP_058448828.1">
    <property type="nucleotide sequence ID" value="NZ_CAAAJF010000006.1"/>
</dbReference>
<keyword evidence="1" id="KW-0472">Membrane</keyword>
<dbReference type="EMBL" id="LNYG01000012">
    <property type="protein sequence ID" value="KTD09438.1"/>
    <property type="molecule type" value="Genomic_DNA"/>
</dbReference>
<comment type="caution">
    <text evidence="2">The sequence shown here is derived from an EMBL/GenBank/DDBJ whole genome shotgun (WGS) entry which is preliminary data.</text>
</comment>
<dbReference type="Proteomes" id="UP000054715">
    <property type="component" value="Unassembled WGS sequence"/>
</dbReference>
<keyword evidence="1" id="KW-0812">Transmembrane</keyword>
<evidence type="ECO:0000313" key="2">
    <source>
        <dbReference type="EMBL" id="KTD09438.1"/>
    </source>
</evidence>
<evidence type="ECO:0000256" key="1">
    <source>
        <dbReference type="SAM" id="Phobius"/>
    </source>
</evidence>
<accession>A0A0W0UNI8</accession>
<reference evidence="2 3" key="1">
    <citation type="submission" date="2015-11" db="EMBL/GenBank/DDBJ databases">
        <title>Genomic analysis of 38 Legionella species identifies large and diverse effector repertoires.</title>
        <authorList>
            <person name="Burstein D."/>
            <person name="Amaro F."/>
            <person name="Zusman T."/>
            <person name="Lifshitz Z."/>
            <person name="Cohen O."/>
            <person name="Gilbert J.A."/>
            <person name="Pupko T."/>
            <person name="Shuman H.A."/>
            <person name="Segal G."/>
        </authorList>
    </citation>
    <scope>NUCLEOTIDE SEQUENCE [LARGE SCALE GENOMIC DNA]</scope>
    <source>
        <strain evidence="2 3">JA-26-G1-E2</strain>
    </source>
</reference>
<protein>
    <submittedName>
        <fullName evidence="2">23, 7 kDa protein</fullName>
    </submittedName>
</protein>
<evidence type="ECO:0000313" key="3">
    <source>
        <dbReference type="Proteomes" id="UP000054715"/>
    </source>
</evidence>
<dbReference type="OrthoDB" id="5653018at2"/>
<sequence>MLTFFQSKAKKSEDKINTLISQSLKYLENQQVILQLITQKQWAFQCQLSHSQNALEKNAILRCYALFAETLLQCIQTPQNINEYIKNYYESSDYCPVGSDDNHAYTLFDEINNTLLKVGLTAFVFSFVTLPFSMPIGLIVLGISLAVMLPTAFYALVETIPNQTKIKKEEKALFTELYSCLNSENVTNSPELEVRVDQPATA</sequence>
<proteinExistence type="predicted"/>
<dbReference type="PATRIC" id="fig|455.5.peg.839"/>
<name>A0A0W0UNI8_9GAMM</name>
<gene>
    <name evidence="2" type="ORF">Ljam_0788</name>
</gene>
<dbReference type="AlphaFoldDB" id="A0A0W0UNI8"/>
<keyword evidence="1" id="KW-1133">Transmembrane helix</keyword>
<feature type="transmembrane region" description="Helical" evidence="1">
    <location>
        <begin position="138"/>
        <end position="157"/>
    </location>
</feature>